<feature type="region of interest" description="Disordered" evidence="1">
    <location>
        <begin position="31"/>
        <end position="76"/>
    </location>
</feature>
<comment type="caution">
    <text evidence="3">The sequence shown here is derived from an EMBL/GenBank/DDBJ whole genome shotgun (WGS) entry which is preliminary data.</text>
</comment>
<dbReference type="PATRIC" id="fig|1423780.4.peg.259"/>
<proteinExistence type="predicted"/>
<feature type="compositionally biased region" description="Basic residues" evidence="1">
    <location>
        <begin position="31"/>
        <end position="40"/>
    </location>
</feature>
<accession>S4PPG2</accession>
<sequence length="76" mass="8388">MEAKSIVIGSLLFITGVAVGMHGARMAHEMHHMHHGHGHGPHMGPGHFHDHPFEDIGDLPYVRETRTDGEGLHNEI</sequence>
<dbReference type="GeneID" id="301047549"/>
<evidence type="ECO:0000313" key="4">
    <source>
        <dbReference type="Proteomes" id="UP000016361"/>
    </source>
</evidence>
<dbReference type="AlphaFoldDB" id="S4PPG2"/>
<dbReference type="Proteomes" id="UP000016361">
    <property type="component" value="Unassembled WGS sequence"/>
</dbReference>
<organism evidence="3 4">
    <name type="scientific">Lentilactobacillus otakiensis DSM 19908 = JCM 15040</name>
    <dbReference type="NCBI Taxonomy" id="1423780"/>
    <lineage>
        <taxon>Bacteria</taxon>
        <taxon>Bacillati</taxon>
        <taxon>Bacillota</taxon>
        <taxon>Bacilli</taxon>
        <taxon>Lactobacillales</taxon>
        <taxon>Lactobacillaceae</taxon>
        <taxon>Lentilactobacillus</taxon>
    </lineage>
</organism>
<evidence type="ECO:0000313" key="3">
    <source>
        <dbReference type="EMBL" id="GAD16445.1"/>
    </source>
</evidence>
<dbReference type="STRING" id="1423780.FD05_GL000258"/>
<protein>
    <submittedName>
        <fullName evidence="3">Uncharacterized protein</fullName>
    </submittedName>
</protein>
<feature type="compositionally biased region" description="Basic and acidic residues" evidence="1">
    <location>
        <begin position="61"/>
        <end position="76"/>
    </location>
</feature>
<keyword evidence="2" id="KW-1133">Transmembrane helix</keyword>
<keyword evidence="2" id="KW-0472">Membrane</keyword>
<name>S4PPG2_9LACO</name>
<dbReference type="eggNOG" id="ENOG5030AN7">
    <property type="taxonomic scope" value="Bacteria"/>
</dbReference>
<reference evidence="4" key="1">
    <citation type="journal article" date="2013" name="Genome Announc.">
        <title>Draft Genome Sequence of D-Branched-Chain Amino Acid Producer Lactobacillus otakiensis JCM 15040T, Isolated from a Traditional Japanese Pickle.</title>
        <authorList>
            <person name="Doi K."/>
            <person name="Mori K."/>
            <person name="Mutaguchi Y."/>
            <person name="Tashiro K."/>
            <person name="Fujino Y."/>
            <person name="Ohmori T."/>
            <person name="Kuhara S."/>
            <person name="Ohshima T."/>
        </authorList>
    </citation>
    <scope>NUCLEOTIDE SEQUENCE [LARGE SCALE GENOMIC DNA]</scope>
    <source>
        <strain evidence="4">JCM 15040</strain>
    </source>
</reference>
<feature type="transmembrane region" description="Helical" evidence="2">
    <location>
        <begin position="6"/>
        <end position="24"/>
    </location>
</feature>
<gene>
    <name evidence="3" type="ORF">LOT_0983</name>
</gene>
<evidence type="ECO:0000256" key="1">
    <source>
        <dbReference type="SAM" id="MobiDB-lite"/>
    </source>
</evidence>
<keyword evidence="4" id="KW-1185">Reference proteome</keyword>
<evidence type="ECO:0000256" key="2">
    <source>
        <dbReference type="SAM" id="Phobius"/>
    </source>
</evidence>
<keyword evidence="2" id="KW-0812">Transmembrane</keyword>
<dbReference type="RefSeq" id="WP_020280897.1">
    <property type="nucleotide sequence ID" value="NZ_AZED01000011.1"/>
</dbReference>
<dbReference type="EMBL" id="BASH01000002">
    <property type="protein sequence ID" value="GAD16445.1"/>
    <property type="molecule type" value="Genomic_DNA"/>
</dbReference>